<dbReference type="AlphaFoldDB" id="A0A3D9JRN9"/>
<dbReference type="Proteomes" id="UP000256977">
    <property type="component" value="Unassembled WGS sequence"/>
</dbReference>
<dbReference type="RefSeq" id="WP_116061906.1">
    <property type="nucleotide sequence ID" value="NZ_QRDZ01000013.1"/>
</dbReference>
<organism evidence="1 2">
    <name type="scientific">Cohnella phaseoli</name>
    <dbReference type="NCBI Taxonomy" id="456490"/>
    <lineage>
        <taxon>Bacteria</taxon>
        <taxon>Bacillati</taxon>
        <taxon>Bacillota</taxon>
        <taxon>Bacilli</taxon>
        <taxon>Bacillales</taxon>
        <taxon>Paenibacillaceae</taxon>
        <taxon>Cohnella</taxon>
    </lineage>
</organism>
<sequence length="140" mass="15821">MLFAHRPTHPTIGVVSTFQLIDLLMLRLSRGMELPAAMQSLGGVQFPDSLFNSLDLIQTDTPVSYHQFSDRSHFFVALLEVLRQARSLEPSSLCDVLVILKNKLYVHLLKVVDYGNIDSIFYKNGQSNLLPEDFARDILS</sequence>
<name>A0A3D9JRN9_9BACL</name>
<protein>
    <submittedName>
        <fullName evidence="1">Uncharacterized protein</fullName>
    </submittedName>
</protein>
<gene>
    <name evidence="1" type="ORF">DFP98_113167</name>
</gene>
<comment type="caution">
    <text evidence="1">The sequence shown here is derived from an EMBL/GenBank/DDBJ whole genome shotgun (WGS) entry which is preliminary data.</text>
</comment>
<proteinExistence type="predicted"/>
<reference evidence="1 2" key="1">
    <citation type="submission" date="2018-07" db="EMBL/GenBank/DDBJ databases">
        <title>Genomic Encyclopedia of Type Strains, Phase III (KMG-III): the genomes of soil and plant-associated and newly described type strains.</title>
        <authorList>
            <person name="Whitman W."/>
        </authorList>
    </citation>
    <scope>NUCLEOTIDE SEQUENCE [LARGE SCALE GENOMIC DNA]</scope>
    <source>
        <strain evidence="1 2">CECT 7287</strain>
    </source>
</reference>
<keyword evidence="2" id="KW-1185">Reference proteome</keyword>
<evidence type="ECO:0000313" key="1">
    <source>
        <dbReference type="EMBL" id="RED76106.1"/>
    </source>
</evidence>
<accession>A0A3D9JRN9</accession>
<evidence type="ECO:0000313" key="2">
    <source>
        <dbReference type="Proteomes" id="UP000256977"/>
    </source>
</evidence>
<dbReference type="EMBL" id="QRDZ01000013">
    <property type="protein sequence ID" value="RED76106.1"/>
    <property type="molecule type" value="Genomic_DNA"/>
</dbReference>